<evidence type="ECO:0000259" key="2">
    <source>
        <dbReference type="Pfam" id="PF20068"/>
    </source>
</evidence>
<proteinExistence type="predicted"/>
<feature type="domain" description="Amphi-Trp" evidence="2">
    <location>
        <begin position="1"/>
        <end position="85"/>
    </location>
</feature>
<evidence type="ECO:0000256" key="1">
    <source>
        <dbReference type="SAM" id="MobiDB-lite"/>
    </source>
</evidence>
<gene>
    <name evidence="3" type="ordered locus">Dret_1987</name>
</gene>
<dbReference type="HOGENOM" id="CLU_2034314_0_0_7"/>
<dbReference type="Proteomes" id="UP000001052">
    <property type="component" value="Chromosome"/>
</dbReference>
<sequence length="121" mass="13138">MSQNNKVSLKQTMATDDAIRYLEELVQAYKDGKIVVQQGDKAVSIEPGEDVAIEVEAKQKEGKSKFSLELSWRAPQPGEGDEVQISSEEPEQMPAHSPGAVVATAGPEETADDEQEKPAEI</sequence>
<name>C8X4P8_DESRD</name>
<reference evidence="4" key="1">
    <citation type="submission" date="2009-09" db="EMBL/GenBank/DDBJ databases">
        <title>The complete chromosome of Desulfohalobium retbaense DSM 5692.</title>
        <authorList>
            <consortium name="US DOE Joint Genome Institute (JGI-PGF)"/>
            <person name="Lucas S."/>
            <person name="Copeland A."/>
            <person name="Lapidus A."/>
            <person name="Glavina del Rio T."/>
            <person name="Dalin E."/>
            <person name="Tice H."/>
            <person name="Bruce D."/>
            <person name="Goodwin L."/>
            <person name="Pitluck S."/>
            <person name="Kyrpides N."/>
            <person name="Mavromatis K."/>
            <person name="Ivanova N."/>
            <person name="Mikhailova N."/>
            <person name="Munk A.C."/>
            <person name="Brettin T."/>
            <person name="Detter J.C."/>
            <person name="Han C."/>
            <person name="Tapia R."/>
            <person name="Larimer F."/>
            <person name="Land M."/>
            <person name="Hauser L."/>
            <person name="Markowitz V."/>
            <person name="Cheng J.-F."/>
            <person name="Hugenholtz P."/>
            <person name="Woyke T."/>
            <person name="Wu D."/>
            <person name="Spring S."/>
            <person name="Klenk H.-P."/>
            <person name="Eisen J.A."/>
        </authorList>
    </citation>
    <scope>NUCLEOTIDE SEQUENCE [LARGE SCALE GENOMIC DNA]</scope>
    <source>
        <strain evidence="4">DSM 5692</strain>
    </source>
</reference>
<dbReference type="STRING" id="485915.Dret_1987"/>
<dbReference type="KEGG" id="drt:Dret_1987"/>
<dbReference type="eggNOG" id="ENOG5033A7I">
    <property type="taxonomic scope" value="Bacteria"/>
</dbReference>
<dbReference type="EMBL" id="CP001734">
    <property type="protein sequence ID" value="ACV69271.1"/>
    <property type="molecule type" value="Genomic_DNA"/>
</dbReference>
<accession>C8X4P8</accession>
<evidence type="ECO:0000313" key="4">
    <source>
        <dbReference type="Proteomes" id="UP000001052"/>
    </source>
</evidence>
<evidence type="ECO:0000313" key="3">
    <source>
        <dbReference type="EMBL" id="ACV69271.1"/>
    </source>
</evidence>
<dbReference type="InterPro" id="IPR027598">
    <property type="entry name" value="Amphi-Trp_dom"/>
</dbReference>
<organism evidence="3 4">
    <name type="scientific">Desulfohalobium retbaense (strain ATCC 49708 / DSM 5692 / JCM 16813 / HR100)</name>
    <dbReference type="NCBI Taxonomy" id="485915"/>
    <lineage>
        <taxon>Bacteria</taxon>
        <taxon>Pseudomonadati</taxon>
        <taxon>Thermodesulfobacteriota</taxon>
        <taxon>Desulfovibrionia</taxon>
        <taxon>Desulfovibrionales</taxon>
        <taxon>Desulfohalobiaceae</taxon>
        <taxon>Desulfohalobium</taxon>
    </lineage>
</organism>
<reference evidence="3 4" key="2">
    <citation type="journal article" date="2010" name="Stand. Genomic Sci.">
        <title>Complete genome sequence of Desulfohalobium retbaense type strain (HR(100)).</title>
        <authorList>
            <person name="Spring S."/>
            <person name="Nolan M."/>
            <person name="Lapidus A."/>
            <person name="Glavina Del Rio T."/>
            <person name="Copeland A."/>
            <person name="Tice H."/>
            <person name="Cheng J.F."/>
            <person name="Lucas S."/>
            <person name="Land M."/>
            <person name="Chen F."/>
            <person name="Bruce D."/>
            <person name="Goodwin L."/>
            <person name="Pitluck S."/>
            <person name="Ivanova N."/>
            <person name="Mavromatis K."/>
            <person name="Mikhailova N."/>
            <person name="Pati A."/>
            <person name="Chen A."/>
            <person name="Palaniappan K."/>
            <person name="Hauser L."/>
            <person name="Chang Y.J."/>
            <person name="Jeffries C.D."/>
            <person name="Munk C."/>
            <person name="Kiss H."/>
            <person name="Chain P."/>
            <person name="Han C."/>
            <person name="Brettin T."/>
            <person name="Detter J.C."/>
            <person name="Schuler E."/>
            <person name="Goker M."/>
            <person name="Rohde M."/>
            <person name="Bristow J."/>
            <person name="Eisen J.A."/>
            <person name="Markowitz V."/>
            <person name="Hugenholtz P."/>
            <person name="Kyrpides N.C."/>
            <person name="Klenk H.P."/>
        </authorList>
    </citation>
    <scope>NUCLEOTIDE SEQUENCE [LARGE SCALE GENOMIC DNA]</scope>
    <source>
        <strain evidence="3 4">DSM 5692</strain>
    </source>
</reference>
<dbReference type="Pfam" id="PF20068">
    <property type="entry name" value="Amphi-Trp"/>
    <property type="match status" value="1"/>
</dbReference>
<dbReference type="RefSeq" id="WP_015752414.1">
    <property type="nucleotide sequence ID" value="NC_013223.1"/>
</dbReference>
<keyword evidence="4" id="KW-1185">Reference proteome</keyword>
<dbReference type="NCBIfam" id="TIGR04354">
    <property type="entry name" value="amphi-Trp"/>
    <property type="match status" value="1"/>
</dbReference>
<dbReference type="OrthoDB" id="5459377at2"/>
<feature type="region of interest" description="Disordered" evidence="1">
    <location>
        <begin position="62"/>
        <end position="121"/>
    </location>
</feature>
<dbReference type="AlphaFoldDB" id="C8X4P8"/>
<protein>
    <recommendedName>
        <fullName evidence="2">Amphi-Trp domain-containing protein</fullName>
    </recommendedName>
</protein>